<evidence type="ECO:0000313" key="2">
    <source>
        <dbReference type="EMBL" id="AFU99473.1"/>
    </source>
</evidence>
<dbReference type="Gene3D" id="1.10.3210.10">
    <property type="entry name" value="Hypothetical protein af1432"/>
    <property type="match status" value="1"/>
</dbReference>
<feature type="domain" description="HDOD" evidence="1">
    <location>
        <begin position="18"/>
        <end position="212"/>
    </location>
</feature>
<dbReference type="PANTHER" id="PTHR33525">
    <property type="match status" value="1"/>
</dbReference>
<dbReference type="Proteomes" id="UP000000466">
    <property type="component" value="Chromosome"/>
</dbReference>
<dbReference type="RefSeq" id="WP_015047637.1">
    <property type="nucleotide sequence ID" value="NC_018868.3"/>
</dbReference>
<dbReference type="InterPro" id="IPR029016">
    <property type="entry name" value="GAF-like_dom_sf"/>
</dbReference>
<proteinExistence type="predicted"/>
<dbReference type="EMBL" id="CP003746">
    <property type="protein sequence ID" value="AFU99473.1"/>
    <property type="molecule type" value="Genomic_DNA"/>
</dbReference>
<dbReference type="SUPFAM" id="SSF109604">
    <property type="entry name" value="HD-domain/PDEase-like"/>
    <property type="match status" value="1"/>
</dbReference>
<dbReference type="Gene3D" id="3.30.450.40">
    <property type="match status" value="1"/>
</dbReference>
<dbReference type="HOGENOM" id="CLU_018569_1_0_6"/>
<dbReference type="PROSITE" id="PS51833">
    <property type="entry name" value="HDOD"/>
    <property type="match status" value="1"/>
</dbReference>
<keyword evidence="3" id="KW-1185">Reference proteome</keyword>
<sequence>MALKGVDAWLGRLNASELPVLGGVINDLSKLTDSDQTHVNQLSDLILKDSNLTSQLLRVANSIHYNPGGTRINTVTRAIVQVGFEGVKNICISLMLVDQLLSAHPRERLLHVMALAFHAALQAKCIAPANNSEHSEQVFIAALLLHVGEMAIWSKGESQADELDQQMLLGVSEHEACEQVLGTQFRSLTRALVQSWHLSPILDASFRGGAKDPLSRAVQLGDALSRASEFGWDSKTAKNTIEEVAKFRRISVDQAREDAIRTAELAGEVIALFGLGSAHAETETAHAQHGIVVGIPDNKQQMAMLKKLSAAVRQGQDFSGIFQMVAQGLYLGVAFARVAIVLRLQDQLIAKFCAGRLEKVWRKQFLLNARDVHFFSEALNYTEAQLFDETRLAKCQHLFTEPVAKLIGQVPCLVAPVVMNNRTGGVFYADNDGEAITAEQQESFELFVHQAQILLQSASLQIRPRK</sequence>
<dbReference type="InterPro" id="IPR052340">
    <property type="entry name" value="RNase_Y/CdgJ"/>
</dbReference>
<dbReference type="STRING" id="1117647.M5M_11480"/>
<dbReference type="OrthoDB" id="9791419at2"/>
<reference evidence="2 3" key="1">
    <citation type="journal article" date="2013" name="Genome Announc.">
        <title>Complete genome sequence of Simiduia agarivorans SA1(T), a marine bacterium able to degrade a variety of polysaccharides.</title>
        <authorList>
            <person name="Lin S.Y."/>
            <person name="Shieh W.Y."/>
            <person name="Chen J.S."/>
            <person name="Tang S.L."/>
        </authorList>
    </citation>
    <scope>NUCLEOTIDE SEQUENCE [LARGE SCALE GENOMIC DNA]</scope>
    <source>
        <strain evidence="3">DSM 21679 / JCM 13881 / BCRC 17597 / SA1</strain>
    </source>
</reference>
<dbReference type="PANTHER" id="PTHR33525:SF3">
    <property type="entry name" value="RIBONUCLEASE Y"/>
    <property type="match status" value="1"/>
</dbReference>
<evidence type="ECO:0000259" key="1">
    <source>
        <dbReference type="PROSITE" id="PS51833"/>
    </source>
</evidence>
<gene>
    <name evidence="2" type="ordered locus">M5M_11480</name>
</gene>
<protein>
    <submittedName>
        <fullName evidence="2">Signal transduction protein</fullName>
    </submittedName>
</protein>
<dbReference type="KEGG" id="saga:M5M_11480"/>
<name>K4KMZ6_SIMAS</name>
<dbReference type="Pfam" id="PF08668">
    <property type="entry name" value="HDOD"/>
    <property type="match status" value="1"/>
</dbReference>
<evidence type="ECO:0000313" key="3">
    <source>
        <dbReference type="Proteomes" id="UP000000466"/>
    </source>
</evidence>
<dbReference type="SUPFAM" id="SSF55781">
    <property type="entry name" value="GAF domain-like"/>
    <property type="match status" value="1"/>
</dbReference>
<dbReference type="AlphaFoldDB" id="K4KMZ6"/>
<accession>K4KMZ6</accession>
<organism evidence="2 3">
    <name type="scientific">Simiduia agarivorans (strain DSM 21679 / JCM 13881 / BCRC 17597 / SA1)</name>
    <dbReference type="NCBI Taxonomy" id="1117647"/>
    <lineage>
        <taxon>Bacteria</taxon>
        <taxon>Pseudomonadati</taxon>
        <taxon>Pseudomonadota</taxon>
        <taxon>Gammaproteobacteria</taxon>
        <taxon>Cellvibrionales</taxon>
        <taxon>Cellvibrionaceae</taxon>
        <taxon>Simiduia</taxon>
    </lineage>
</organism>
<dbReference type="eggNOG" id="COG1639">
    <property type="taxonomic scope" value="Bacteria"/>
</dbReference>
<dbReference type="InterPro" id="IPR013976">
    <property type="entry name" value="HDOD"/>
</dbReference>